<sequence length="86" mass="9967">MFYAVTISVTNLDSGKRYYPKNIGQIDRLGDIGILIWGRITLHPRTQFHIFYAGTVTAELLIDVILETCKLLFRKAVGDQFIFFRR</sequence>
<reference evidence="1" key="1">
    <citation type="submission" date="2020-07" db="EMBL/GenBank/DDBJ databases">
        <title>Multicomponent nature underlies the extraordinary mechanical properties of spider dragline silk.</title>
        <authorList>
            <person name="Kono N."/>
            <person name="Nakamura H."/>
            <person name="Mori M."/>
            <person name="Yoshida Y."/>
            <person name="Ohtoshi R."/>
            <person name="Malay A.D."/>
            <person name="Moran D.A.P."/>
            <person name="Tomita M."/>
            <person name="Numata K."/>
            <person name="Arakawa K."/>
        </authorList>
    </citation>
    <scope>NUCLEOTIDE SEQUENCE</scope>
</reference>
<name>A0A8X6F391_TRICU</name>
<dbReference type="Proteomes" id="UP000887116">
    <property type="component" value="Unassembled WGS sequence"/>
</dbReference>
<keyword evidence="2" id="KW-1185">Reference proteome</keyword>
<evidence type="ECO:0000313" key="1">
    <source>
        <dbReference type="EMBL" id="GFQ69925.1"/>
    </source>
</evidence>
<protein>
    <submittedName>
        <fullName evidence="1">Uncharacterized protein</fullName>
    </submittedName>
</protein>
<dbReference type="EMBL" id="BMAO01020794">
    <property type="protein sequence ID" value="GFQ69925.1"/>
    <property type="molecule type" value="Genomic_DNA"/>
</dbReference>
<evidence type="ECO:0000313" key="2">
    <source>
        <dbReference type="Proteomes" id="UP000887116"/>
    </source>
</evidence>
<proteinExistence type="predicted"/>
<organism evidence="1 2">
    <name type="scientific">Trichonephila clavata</name>
    <name type="common">Joro spider</name>
    <name type="synonym">Nephila clavata</name>
    <dbReference type="NCBI Taxonomy" id="2740835"/>
    <lineage>
        <taxon>Eukaryota</taxon>
        <taxon>Metazoa</taxon>
        <taxon>Ecdysozoa</taxon>
        <taxon>Arthropoda</taxon>
        <taxon>Chelicerata</taxon>
        <taxon>Arachnida</taxon>
        <taxon>Araneae</taxon>
        <taxon>Araneomorphae</taxon>
        <taxon>Entelegynae</taxon>
        <taxon>Araneoidea</taxon>
        <taxon>Nephilidae</taxon>
        <taxon>Trichonephila</taxon>
    </lineage>
</organism>
<comment type="caution">
    <text evidence="1">The sequence shown here is derived from an EMBL/GenBank/DDBJ whole genome shotgun (WGS) entry which is preliminary data.</text>
</comment>
<gene>
    <name evidence="1" type="ORF">TNCT_315431</name>
</gene>
<dbReference type="OrthoDB" id="6427837at2759"/>
<accession>A0A8X6F391</accession>
<dbReference type="AlphaFoldDB" id="A0A8X6F391"/>